<dbReference type="Proteomes" id="UP000008694">
    <property type="component" value="Unassembled WGS sequence"/>
</dbReference>
<dbReference type="HOGENOM" id="CLU_3035095_0_0_1"/>
<dbReference type="Gramene" id="scaffold_701626.1">
    <property type="protein sequence ID" value="scaffold_701626.1"/>
    <property type="gene ID" value="scaffold_701626.1"/>
</dbReference>
<accession>D7MF67</accession>
<protein>
    <submittedName>
        <fullName evidence="2">Uncharacterized protein</fullName>
    </submittedName>
</protein>
<evidence type="ECO:0000256" key="1">
    <source>
        <dbReference type="SAM" id="Phobius"/>
    </source>
</evidence>
<sequence>MGNIYFGEGLTLLGERLCQIAWLTNTGFTYDLRNLSKVCSALILLILFLFAWFGF</sequence>
<keyword evidence="1" id="KW-1133">Transmembrane helix</keyword>
<keyword evidence="1" id="KW-0472">Membrane</keyword>
<reference evidence="3" key="1">
    <citation type="journal article" date="2011" name="Nat. Genet.">
        <title>The Arabidopsis lyrata genome sequence and the basis of rapid genome size change.</title>
        <authorList>
            <person name="Hu T.T."/>
            <person name="Pattyn P."/>
            <person name="Bakker E.G."/>
            <person name="Cao J."/>
            <person name="Cheng J.-F."/>
            <person name="Clark R.M."/>
            <person name="Fahlgren N."/>
            <person name="Fawcett J.A."/>
            <person name="Grimwood J."/>
            <person name="Gundlach H."/>
            <person name="Haberer G."/>
            <person name="Hollister J.D."/>
            <person name="Ossowski S."/>
            <person name="Ottilar R.P."/>
            <person name="Salamov A.A."/>
            <person name="Schneeberger K."/>
            <person name="Spannagl M."/>
            <person name="Wang X."/>
            <person name="Yang L."/>
            <person name="Nasrallah M.E."/>
            <person name="Bergelson J."/>
            <person name="Carrington J.C."/>
            <person name="Gaut B.S."/>
            <person name="Schmutz J."/>
            <person name="Mayer K.F.X."/>
            <person name="Van de Peer Y."/>
            <person name="Grigoriev I.V."/>
            <person name="Nordborg M."/>
            <person name="Weigel D."/>
            <person name="Guo Y.-L."/>
        </authorList>
    </citation>
    <scope>NUCLEOTIDE SEQUENCE [LARGE SCALE GENOMIC DNA]</scope>
    <source>
        <strain evidence="3">cv. MN47</strain>
    </source>
</reference>
<keyword evidence="3" id="KW-1185">Reference proteome</keyword>
<dbReference type="EMBL" id="GL348719">
    <property type="protein sequence ID" value="EFH43807.1"/>
    <property type="molecule type" value="Genomic_DNA"/>
</dbReference>
<dbReference type="GO" id="GO:0016603">
    <property type="term" value="F:glutaminyl-peptide cyclotransferase activity"/>
    <property type="evidence" value="ECO:0007669"/>
    <property type="project" value="InterPro"/>
</dbReference>
<name>D7MF67_ARALL</name>
<keyword evidence="1" id="KW-0812">Transmembrane</keyword>
<evidence type="ECO:0000313" key="2">
    <source>
        <dbReference type="EMBL" id="EFH43807.1"/>
    </source>
</evidence>
<evidence type="ECO:0000313" key="3">
    <source>
        <dbReference type="Proteomes" id="UP000008694"/>
    </source>
</evidence>
<dbReference type="AlphaFoldDB" id="D7MF67"/>
<gene>
    <name evidence="2" type="ORF">ARALYDRAFT_913884</name>
</gene>
<organism evidence="3">
    <name type="scientific">Arabidopsis lyrata subsp. lyrata</name>
    <name type="common">Lyre-leaved rock-cress</name>
    <dbReference type="NCBI Taxonomy" id="81972"/>
    <lineage>
        <taxon>Eukaryota</taxon>
        <taxon>Viridiplantae</taxon>
        <taxon>Streptophyta</taxon>
        <taxon>Embryophyta</taxon>
        <taxon>Tracheophyta</taxon>
        <taxon>Spermatophyta</taxon>
        <taxon>Magnoliopsida</taxon>
        <taxon>eudicotyledons</taxon>
        <taxon>Gunneridae</taxon>
        <taxon>Pentapetalae</taxon>
        <taxon>rosids</taxon>
        <taxon>malvids</taxon>
        <taxon>Brassicales</taxon>
        <taxon>Brassicaceae</taxon>
        <taxon>Camelineae</taxon>
        <taxon>Arabidopsis</taxon>
    </lineage>
</organism>
<dbReference type="Pfam" id="PF05096">
    <property type="entry name" value="Glu_cyclase_2"/>
    <property type="match status" value="1"/>
</dbReference>
<dbReference type="InterPro" id="IPR007788">
    <property type="entry name" value="QCT"/>
</dbReference>
<proteinExistence type="predicted"/>
<feature type="transmembrane region" description="Helical" evidence="1">
    <location>
        <begin position="35"/>
        <end position="53"/>
    </location>
</feature>